<protein>
    <submittedName>
        <fullName evidence="8">Transthyretin-like family protein</fullName>
    </submittedName>
</protein>
<name>A0A0N4YYM0_NIPBR</name>
<proteinExistence type="inferred from homology"/>
<dbReference type="Gene3D" id="2.60.40.3330">
    <property type="match status" value="1"/>
</dbReference>
<dbReference type="WBParaSite" id="NBR_0002234201-mRNA-1">
    <property type="protein sequence ID" value="NBR_0002234201-mRNA-1"/>
    <property type="gene ID" value="NBR_0002234201"/>
</dbReference>
<organism evidence="8">
    <name type="scientific">Nippostrongylus brasiliensis</name>
    <name type="common">Rat hookworm</name>
    <dbReference type="NCBI Taxonomy" id="27835"/>
    <lineage>
        <taxon>Eukaryota</taxon>
        <taxon>Metazoa</taxon>
        <taxon>Ecdysozoa</taxon>
        <taxon>Nematoda</taxon>
        <taxon>Chromadorea</taxon>
        <taxon>Rhabditida</taxon>
        <taxon>Rhabditina</taxon>
        <taxon>Rhabditomorpha</taxon>
        <taxon>Strongyloidea</taxon>
        <taxon>Heligmosomidae</taxon>
        <taxon>Nippostrongylus</taxon>
    </lineage>
</organism>
<sequence length="148" mass="16101">MLIVLLGVLLTLQASSSRTITGTLMCNGKPYAGAEVQLHGEDVTFLIYNLSALTTSDESGKFEVNYDNVMKDGTWLGFHHRCNYDGKCVLSRAYRFANDELSGKDSYSLGPFDLGDKKKGGEDSYSLGPFDLGDKKKGGEVCDGKLVL</sequence>
<reference evidence="6 7" key="2">
    <citation type="submission" date="2018-11" db="EMBL/GenBank/DDBJ databases">
        <authorList>
            <consortium name="Pathogen Informatics"/>
        </authorList>
    </citation>
    <scope>NUCLEOTIDE SEQUENCE [LARGE SCALE GENOMIC DNA]</scope>
</reference>
<comment type="similarity">
    <text evidence="2">Belongs to the nematode transthyretin-like family.</text>
</comment>
<dbReference type="GO" id="GO:0009986">
    <property type="term" value="C:cell surface"/>
    <property type="evidence" value="ECO:0007669"/>
    <property type="project" value="InterPro"/>
</dbReference>
<dbReference type="AlphaFoldDB" id="A0A0N4YYM0"/>
<evidence type="ECO:0000256" key="2">
    <source>
        <dbReference type="ARBA" id="ARBA00010112"/>
    </source>
</evidence>
<dbReference type="EMBL" id="UYSL01027837">
    <property type="protein sequence ID" value="VDL87109.1"/>
    <property type="molecule type" value="Genomic_DNA"/>
</dbReference>
<keyword evidence="3" id="KW-0964">Secreted</keyword>
<dbReference type="Proteomes" id="UP000271162">
    <property type="component" value="Unassembled WGS sequence"/>
</dbReference>
<accession>A0A0N4YYM0</accession>
<feature type="chain" id="PRO_5043126091" evidence="5">
    <location>
        <begin position="18"/>
        <end position="148"/>
    </location>
</feature>
<evidence type="ECO:0000256" key="4">
    <source>
        <dbReference type="ARBA" id="ARBA00022729"/>
    </source>
</evidence>
<evidence type="ECO:0000256" key="3">
    <source>
        <dbReference type="ARBA" id="ARBA00022525"/>
    </source>
</evidence>
<evidence type="ECO:0000313" key="8">
    <source>
        <dbReference type="WBParaSite" id="NBR_0002234201-mRNA-1"/>
    </source>
</evidence>
<evidence type="ECO:0000256" key="5">
    <source>
        <dbReference type="SAM" id="SignalP"/>
    </source>
</evidence>
<evidence type="ECO:0000313" key="6">
    <source>
        <dbReference type="EMBL" id="VDL87109.1"/>
    </source>
</evidence>
<keyword evidence="7" id="KW-1185">Reference proteome</keyword>
<evidence type="ECO:0000256" key="1">
    <source>
        <dbReference type="ARBA" id="ARBA00004613"/>
    </source>
</evidence>
<dbReference type="InterPro" id="IPR001534">
    <property type="entry name" value="Transthyretin-like"/>
</dbReference>
<evidence type="ECO:0000313" key="7">
    <source>
        <dbReference type="Proteomes" id="UP000271162"/>
    </source>
</evidence>
<dbReference type="GO" id="GO:0005576">
    <property type="term" value="C:extracellular region"/>
    <property type="evidence" value="ECO:0007669"/>
    <property type="project" value="UniProtKB-SubCell"/>
</dbReference>
<dbReference type="Pfam" id="PF01060">
    <property type="entry name" value="TTR-52"/>
    <property type="match status" value="1"/>
</dbReference>
<reference evidence="8" key="1">
    <citation type="submission" date="2017-02" db="UniProtKB">
        <authorList>
            <consortium name="WormBaseParasite"/>
        </authorList>
    </citation>
    <scope>IDENTIFICATION</scope>
</reference>
<gene>
    <name evidence="6" type="ORF">NBR_LOCUS22343</name>
</gene>
<dbReference type="InterPro" id="IPR038479">
    <property type="entry name" value="Transthyretin-like_sf"/>
</dbReference>
<feature type="signal peptide" evidence="5">
    <location>
        <begin position="1"/>
        <end position="17"/>
    </location>
</feature>
<comment type="subcellular location">
    <subcellularLocation>
        <location evidence="1">Secreted</location>
    </subcellularLocation>
</comment>
<keyword evidence="4 5" id="KW-0732">Signal</keyword>